<dbReference type="PANTHER" id="PTHR12526:SF629">
    <property type="entry name" value="TEICHURONIC ACID BIOSYNTHESIS GLYCOSYLTRANSFERASE TUAH-RELATED"/>
    <property type="match status" value="1"/>
</dbReference>
<evidence type="ECO:0000256" key="2">
    <source>
        <dbReference type="ARBA" id="ARBA00022679"/>
    </source>
</evidence>
<dbReference type="SUPFAM" id="SSF53756">
    <property type="entry name" value="UDP-Glycosyltransferase/glycogen phosphorylase"/>
    <property type="match status" value="1"/>
</dbReference>
<feature type="domain" description="Glycosyl transferase family 1" evidence="3">
    <location>
        <begin position="225"/>
        <end position="389"/>
    </location>
</feature>
<organism evidence="4 5">
    <name type="scientific">Ruminococcus gauvreauii</name>
    <dbReference type="NCBI Taxonomy" id="438033"/>
    <lineage>
        <taxon>Bacteria</taxon>
        <taxon>Bacillati</taxon>
        <taxon>Bacillota</taxon>
        <taxon>Clostridia</taxon>
        <taxon>Eubacteriales</taxon>
        <taxon>Oscillospiraceae</taxon>
        <taxon>Ruminococcus</taxon>
    </lineage>
</organism>
<dbReference type="Pfam" id="PF00534">
    <property type="entry name" value="Glycos_transf_1"/>
    <property type="match status" value="1"/>
</dbReference>
<evidence type="ECO:0000313" key="5">
    <source>
        <dbReference type="Proteomes" id="UP001060164"/>
    </source>
</evidence>
<protein>
    <submittedName>
        <fullName evidence="4">Glycosyltransferase</fullName>
        <ecNumber evidence="4">2.4.-.-</ecNumber>
    </submittedName>
</protein>
<keyword evidence="1 4" id="KW-0328">Glycosyltransferase</keyword>
<keyword evidence="2 4" id="KW-0808">Transferase</keyword>
<dbReference type="Gene3D" id="3.40.50.2000">
    <property type="entry name" value="Glycogen Phosphorylase B"/>
    <property type="match status" value="2"/>
</dbReference>
<evidence type="ECO:0000259" key="3">
    <source>
        <dbReference type="Pfam" id="PF00534"/>
    </source>
</evidence>
<dbReference type="Proteomes" id="UP001060164">
    <property type="component" value="Chromosome"/>
</dbReference>
<evidence type="ECO:0000313" key="4">
    <source>
        <dbReference type="EMBL" id="UWP59069.1"/>
    </source>
</evidence>
<dbReference type="PANTHER" id="PTHR12526">
    <property type="entry name" value="GLYCOSYLTRANSFERASE"/>
    <property type="match status" value="1"/>
</dbReference>
<keyword evidence="5" id="KW-1185">Reference proteome</keyword>
<name>A0ABY5VEN3_9FIRM</name>
<dbReference type="EMBL" id="CP102290">
    <property type="protein sequence ID" value="UWP59069.1"/>
    <property type="molecule type" value="Genomic_DNA"/>
</dbReference>
<sequence>MKTLCLFTNAFPYGNWEPYLETEIKFYDAFDQVWIFALQTRGEHQKVRRAVGKNVSVIPVWYASRCTYLINAVRAVFDPNFYQEFLRLVKSRRFSKTNVINLFVFFSRAHYEVGIIRKKMKNQKPEGDVVFYSYRFEYQPYVAVILRKKWNLDCRIVARAHRYDLYEEEHRGSYIPMRKGILDEIDFVYPCSDDGTAYLTKGYPEYKNKVATKLLGTLDRGVKAYEWKDAPYEIVTCSNVVKVKRLDKLIRAMSLIRDVNIKWTHYGDGLLMEDIKALAEKMLGGNVTYVFKGNVDNAALLEDYITENYYLFVNVSSSEGIPVSIMEASSVGIPCLATDVGGTGEIISDGVNGLLLCADVSDRELADRITWFCGLDRERYLRFRKEARRIWDDKYNAEKNYLSFTSELFR</sequence>
<dbReference type="GO" id="GO:0016757">
    <property type="term" value="F:glycosyltransferase activity"/>
    <property type="evidence" value="ECO:0007669"/>
    <property type="project" value="UniProtKB-KW"/>
</dbReference>
<dbReference type="EC" id="2.4.-.-" evidence="4"/>
<evidence type="ECO:0000256" key="1">
    <source>
        <dbReference type="ARBA" id="ARBA00022676"/>
    </source>
</evidence>
<gene>
    <name evidence="4" type="ORF">NQ502_17135</name>
</gene>
<proteinExistence type="predicted"/>
<reference evidence="4" key="1">
    <citation type="journal article" date="2022" name="Cell">
        <title>Design, construction, and in vivo augmentation of a complex gut microbiome.</title>
        <authorList>
            <person name="Cheng A.G."/>
            <person name="Ho P.Y."/>
            <person name="Aranda-Diaz A."/>
            <person name="Jain S."/>
            <person name="Yu F.B."/>
            <person name="Meng X."/>
            <person name="Wang M."/>
            <person name="Iakiviak M."/>
            <person name="Nagashima K."/>
            <person name="Zhao A."/>
            <person name="Murugkar P."/>
            <person name="Patil A."/>
            <person name="Atabakhsh K."/>
            <person name="Weakley A."/>
            <person name="Yan J."/>
            <person name="Brumbaugh A.R."/>
            <person name="Higginbottom S."/>
            <person name="Dimas A."/>
            <person name="Shiver A.L."/>
            <person name="Deutschbauer A."/>
            <person name="Neff N."/>
            <person name="Sonnenburg J.L."/>
            <person name="Huang K.C."/>
            <person name="Fischbach M.A."/>
        </authorList>
    </citation>
    <scope>NUCLEOTIDE SEQUENCE</scope>
    <source>
        <strain evidence="4">DSM 19829</strain>
    </source>
</reference>
<accession>A0ABY5VEN3</accession>
<dbReference type="RefSeq" id="WP_028529955.1">
    <property type="nucleotide sequence ID" value="NZ_CABLBR010000038.1"/>
</dbReference>
<dbReference type="InterPro" id="IPR001296">
    <property type="entry name" value="Glyco_trans_1"/>
</dbReference>